<feature type="transmembrane region" description="Helical" evidence="1">
    <location>
        <begin position="148"/>
        <end position="166"/>
    </location>
</feature>
<keyword evidence="1" id="KW-0812">Transmembrane</keyword>
<proteinExistence type="predicted"/>
<sequence length="405" mass="47522">MISNVNKLIIWILLFSCCWGILPYQFVLLPVVFALYYMIKTILERRPGMFKKYLIIYFIFFIISAFSCMHFEDQSLSKTFTAVACLQLFPVISYFIFLSGKYTIKEIEKALAIAYVIFLCCFTIQLIYPDKIFNLATDYMDIGRFTMYGQLIAYICLFYFYGKYLFSGKTKYLLYILPAFFVLFIAGFRTQMAAILLALGLFTYSVKKIASVKYMFLFLIVIGVLSQTSVVQNSINNMMKRQEAGDTFTNEDYIRVIQFNYFTKEHFKSPVEYVFGSGIPNPRTKYGQPFYTVDPALGPYNGWHDWGIVGLSWMIGIPAVLALLFPVFRIIRRKCDDNILFLKFFYIFLLLSSFTTVEFYRVGSFFFHGLLFYLYELYYRQSANAQKYRKISPEYHGCKLPYTVR</sequence>
<gene>
    <name evidence="2" type="ORF">F2A26_14540</name>
</gene>
<keyword evidence="1" id="KW-1133">Transmembrane helix</keyword>
<name>A0ABQ6RZZ3_9BACT</name>
<dbReference type="EMBL" id="VVND01000050">
    <property type="protein sequence ID" value="KAA3157502.1"/>
    <property type="molecule type" value="Genomic_DNA"/>
</dbReference>
<feature type="transmembrane region" description="Helical" evidence="1">
    <location>
        <begin position="363"/>
        <end position="379"/>
    </location>
</feature>
<feature type="transmembrane region" description="Helical" evidence="1">
    <location>
        <begin position="110"/>
        <end position="128"/>
    </location>
</feature>
<keyword evidence="1" id="KW-0472">Membrane</keyword>
<feature type="transmembrane region" description="Helical" evidence="1">
    <location>
        <begin position="306"/>
        <end position="328"/>
    </location>
</feature>
<feature type="transmembrane region" description="Helical" evidence="1">
    <location>
        <begin position="172"/>
        <end position="202"/>
    </location>
</feature>
<comment type="caution">
    <text evidence="2">The sequence shown here is derived from an EMBL/GenBank/DDBJ whole genome shotgun (WGS) entry which is preliminary data.</text>
</comment>
<evidence type="ECO:0000313" key="3">
    <source>
        <dbReference type="Proteomes" id="UP000324870"/>
    </source>
</evidence>
<accession>A0ABQ6RZZ3</accession>
<protein>
    <submittedName>
        <fullName evidence="2">Uncharacterized protein</fullName>
    </submittedName>
</protein>
<feature type="transmembrane region" description="Helical" evidence="1">
    <location>
        <begin position="340"/>
        <end position="357"/>
    </location>
</feature>
<evidence type="ECO:0000256" key="1">
    <source>
        <dbReference type="SAM" id="Phobius"/>
    </source>
</evidence>
<keyword evidence="3" id="KW-1185">Reference proteome</keyword>
<feature type="transmembrane region" description="Helical" evidence="1">
    <location>
        <begin position="80"/>
        <end position="98"/>
    </location>
</feature>
<organism evidence="2 3">
    <name type="scientific">Alistipes finegoldii</name>
    <dbReference type="NCBI Taxonomy" id="214856"/>
    <lineage>
        <taxon>Bacteria</taxon>
        <taxon>Pseudomonadati</taxon>
        <taxon>Bacteroidota</taxon>
        <taxon>Bacteroidia</taxon>
        <taxon>Bacteroidales</taxon>
        <taxon>Rikenellaceae</taxon>
        <taxon>Alistipes</taxon>
    </lineage>
</organism>
<evidence type="ECO:0000313" key="2">
    <source>
        <dbReference type="EMBL" id="KAA3157502.1"/>
    </source>
</evidence>
<feature type="transmembrane region" description="Helical" evidence="1">
    <location>
        <begin position="12"/>
        <end position="38"/>
    </location>
</feature>
<dbReference type="Proteomes" id="UP000324870">
    <property type="component" value="Unassembled WGS sequence"/>
</dbReference>
<reference evidence="2 3" key="1">
    <citation type="journal article" date="2019" name="Nat. Med.">
        <title>A library of human gut bacterial isolates paired with longitudinal multiomics data enables mechanistic microbiome research.</title>
        <authorList>
            <person name="Poyet M."/>
            <person name="Groussin M."/>
            <person name="Gibbons S.M."/>
            <person name="Avila-Pacheco J."/>
            <person name="Jiang X."/>
            <person name="Kearney S.M."/>
            <person name="Perrotta A.R."/>
            <person name="Berdy B."/>
            <person name="Zhao S."/>
            <person name="Lieberman T.D."/>
            <person name="Swanson P.K."/>
            <person name="Smith M."/>
            <person name="Roesemann S."/>
            <person name="Alexander J.E."/>
            <person name="Rich S.A."/>
            <person name="Livny J."/>
            <person name="Vlamakis H."/>
            <person name="Clish C."/>
            <person name="Bullock K."/>
            <person name="Deik A."/>
            <person name="Scott J."/>
            <person name="Pierce K.A."/>
            <person name="Xavier R.J."/>
            <person name="Alm E.J."/>
        </authorList>
    </citation>
    <scope>NUCLEOTIDE SEQUENCE [LARGE SCALE GENOMIC DNA]</scope>
    <source>
        <strain evidence="2 3">BIOML-A1</strain>
    </source>
</reference>
<feature type="transmembrane region" description="Helical" evidence="1">
    <location>
        <begin position="50"/>
        <end position="68"/>
    </location>
</feature>